<keyword evidence="3" id="KW-1185">Reference proteome</keyword>
<organism evidence="2 3">
    <name type="scientific">Flagellimonas allohymeniacidonis</name>
    <dbReference type="NCBI Taxonomy" id="2517819"/>
    <lineage>
        <taxon>Bacteria</taxon>
        <taxon>Pseudomonadati</taxon>
        <taxon>Bacteroidota</taxon>
        <taxon>Flavobacteriia</taxon>
        <taxon>Flavobacteriales</taxon>
        <taxon>Flavobacteriaceae</taxon>
        <taxon>Flagellimonas</taxon>
    </lineage>
</organism>
<comment type="caution">
    <text evidence="2">The sequence shown here is derived from an EMBL/GenBank/DDBJ whole genome shotgun (WGS) entry which is preliminary data.</text>
</comment>
<dbReference type="InterPro" id="IPR001509">
    <property type="entry name" value="Epimerase_deHydtase"/>
</dbReference>
<dbReference type="RefSeq" id="WP_130615225.1">
    <property type="nucleotide sequence ID" value="NZ_SGIU01000002.1"/>
</dbReference>
<dbReference type="PANTHER" id="PTHR48079:SF6">
    <property type="entry name" value="NAD(P)-BINDING DOMAIN-CONTAINING PROTEIN-RELATED"/>
    <property type="match status" value="1"/>
</dbReference>
<proteinExistence type="predicted"/>
<dbReference type="InterPro" id="IPR051783">
    <property type="entry name" value="NAD(P)-dependent_oxidoreduct"/>
</dbReference>
<dbReference type="GO" id="GO:0005737">
    <property type="term" value="C:cytoplasm"/>
    <property type="evidence" value="ECO:0007669"/>
    <property type="project" value="TreeGrafter"/>
</dbReference>
<dbReference type="SUPFAM" id="SSF51735">
    <property type="entry name" value="NAD(P)-binding Rossmann-fold domains"/>
    <property type="match status" value="1"/>
</dbReference>
<evidence type="ECO:0000313" key="3">
    <source>
        <dbReference type="Proteomes" id="UP000291981"/>
    </source>
</evidence>
<dbReference type="EMBL" id="SGIU01000002">
    <property type="protein sequence ID" value="TAI47950.1"/>
    <property type="molecule type" value="Genomic_DNA"/>
</dbReference>
<dbReference type="PANTHER" id="PTHR48079">
    <property type="entry name" value="PROTEIN YEEZ"/>
    <property type="match status" value="1"/>
</dbReference>
<gene>
    <name evidence="2" type="ORF">EW142_14970</name>
</gene>
<dbReference type="InterPro" id="IPR036291">
    <property type="entry name" value="NAD(P)-bd_dom_sf"/>
</dbReference>
<accession>A0A4V2HSJ0</accession>
<evidence type="ECO:0000313" key="2">
    <source>
        <dbReference type="EMBL" id="TAI47950.1"/>
    </source>
</evidence>
<feature type="domain" description="NAD-dependent epimerase/dehydratase" evidence="1">
    <location>
        <begin position="2"/>
        <end position="234"/>
    </location>
</feature>
<dbReference type="GO" id="GO:0004029">
    <property type="term" value="F:aldehyde dehydrogenase (NAD+) activity"/>
    <property type="evidence" value="ECO:0007669"/>
    <property type="project" value="TreeGrafter"/>
</dbReference>
<name>A0A4V2HSJ0_9FLAO</name>
<protein>
    <submittedName>
        <fullName evidence="2">NAD-dependent epimerase/dehydratase family protein</fullName>
    </submittedName>
</protein>
<dbReference type="Pfam" id="PF01370">
    <property type="entry name" value="Epimerase"/>
    <property type="match status" value="1"/>
</dbReference>
<dbReference type="Proteomes" id="UP000291981">
    <property type="component" value="Unassembled WGS sequence"/>
</dbReference>
<evidence type="ECO:0000259" key="1">
    <source>
        <dbReference type="Pfam" id="PF01370"/>
    </source>
</evidence>
<sequence>MILVTGGTGLIGAHLLFKLVEQGEAVKATYRDKSSIPKVTKVFSYYTDNPEDYLKKIQWVKADITDLGSLEAHFHDVDYVYHSAALISFDPKDFNSLLKINVEGTANVVNLSLKHGIKQLCYVSSIAAIGSGKKGVAINEETEWNDTYVSVYGLSKFEAELEVWRGWKEGLPVVVVNPGIVLGPGFWHSGSGVLFKHVAKEKKSSFPGGTGFTSVNDVVSAMTYLMKSNISGERYILVNQNLSYLDVFEKIAVAMGVNPPEKKVPMWVLEFLWRMDFLSQIFTGKRRKLTKNIVKGLYNQENYDNAKSRTIPGFEYESLDDTIAFCSSKFKI</sequence>
<reference evidence="2 3" key="1">
    <citation type="submission" date="2019-02" db="EMBL/GenBank/DDBJ databases">
        <title>Draft genome sequence of Muricauda sp. 176CP4-71.</title>
        <authorList>
            <person name="Park J.-S."/>
        </authorList>
    </citation>
    <scope>NUCLEOTIDE SEQUENCE [LARGE SCALE GENOMIC DNA]</scope>
    <source>
        <strain evidence="2 3">176CP4-71</strain>
    </source>
</reference>
<dbReference type="AlphaFoldDB" id="A0A4V2HSJ0"/>
<dbReference type="OrthoDB" id="596910at2"/>
<dbReference type="Gene3D" id="3.40.50.720">
    <property type="entry name" value="NAD(P)-binding Rossmann-like Domain"/>
    <property type="match status" value="1"/>
</dbReference>